<dbReference type="OrthoDB" id="4030084at2"/>
<dbReference type="EMBL" id="CP042266">
    <property type="protein sequence ID" value="QDY81090.1"/>
    <property type="molecule type" value="Genomic_DNA"/>
</dbReference>
<name>A0A5B8JSL9_9ACTN</name>
<dbReference type="SUPFAM" id="SSF47413">
    <property type="entry name" value="lambda repressor-like DNA-binding domains"/>
    <property type="match status" value="1"/>
</dbReference>
<dbReference type="SMART" id="SM00530">
    <property type="entry name" value="HTH_XRE"/>
    <property type="match status" value="1"/>
</dbReference>
<evidence type="ECO:0000313" key="2">
    <source>
        <dbReference type="EMBL" id="QDY81090.1"/>
    </source>
</evidence>
<proteinExistence type="predicted"/>
<evidence type="ECO:0000259" key="1">
    <source>
        <dbReference type="PROSITE" id="PS50943"/>
    </source>
</evidence>
<dbReference type="GO" id="GO:0003677">
    <property type="term" value="F:DNA binding"/>
    <property type="evidence" value="ECO:0007669"/>
    <property type="project" value="InterPro"/>
</dbReference>
<accession>A0A5B8JSL9</accession>
<feature type="domain" description="HTH cro/C1-type" evidence="1">
    <location>
        <begin position="17"/>
        <end position="72"/>
    </location>
</feature>
<sequence>MGRRDELPTGIPIGGRLAVWRTRRGLTRAELADRAGMPPVHIAQWESGADWMDRHGSLAALAGALRLDPGELTGQPYAVVGSEHASVRAAAFNLRRQLAWQQDTDSGVEQVSDLAHRVRAAVAADEAGDDYVLARELPGLIRATDRTAAMSPPDHGRRAEHLRVRAHVLAARLLRRLGYRDLAWTFVHRACAGGAEMWVVVAEEIRLLIDLGLPEYAVARADRSEEIGNNAELLILKAFAEAMAGHRLRAGQSLSEAARRAEDKRSVAAVAVARAAVAVEYGAFDEVAEHTGTVDLSVLAPAARAHLLRVTAAAAARRGDIGLAVAALTEADEAAPWRLRLDPFARELIVALLARTSGEGQRRALRPLTEWIGPG</sequence>
<dbReference type="PROSITE" id="PS50943">
    <property type="entry name" value="HTH_CROC1"/>
    <property type="match status" value="1"/>
</dbReference>
<dbReference type="AlphaFoldDB" id="A0A5B8JSL9"/>
<gene>
    <name evidence="2" type="ORF">FQU76_16940</name>
</gene>
<dbReference type="KEGG" id="sqz:FQU76_16940"/>
<reference evidence="2 3" key="1">
    <citation type="submission" date="2019-07" db="EMBL/GenBank/DDBJ databases">
        <authorList>
            <person name="Zhu P."/>
        </authorList>
    </citation>
    <scope>NUCLEOTIDE SEQUENCE [LARGE SCALE GENOMIC DNA]</scope>
    <source>
        <strain evidence="2 3">SSL-25</strain>
    </source>
</reference>
<dbReference type="CDD" id="cd00093">
    <property type="entry name" value="HTH_XRE"/>
    <property type="match status" value="1"/>
</dbReference>
<dbReference type="InterPro" id="IPR001387">
    <property type="entry name" value="Cro/C1-type_HTH"/>
</dbReference>
<protein>
    <submittedName>
        <fullName evidence="2">Helix-turn-helix transcriptional regulator</fullName>
    </submittedName>
</protein>
<dbReference type="Proteomes" id="UP000320580">
    <property type="component" value="Chromosome"/>
</dbReference>
<dbReference type="Pfam" id="PF13560">
    <property type="entry name" value="HTH_31"/>
    <property type="match status" value="1"/>
</dbReference>
<dbReference type="Gene3D" id="1.10.260.40">
    <property type="entry name" value="lambda repressor-like DNA-binding domains"/>
    <property type="match status" value="1"/>
</dbReference>
<keyword evidence="3" id="KW-1185">Reference proteome</keyword>
<evidence type="ECO:0000313" key="3">
    <source>
        <dbReference type="Proteomes" id="UP000320580"/>
    </source>
</evidence>
<dbReference type="InterPro" id="IPR010982">
    <property type="entry name" value="Lambda_DNA-bd_dom_sf"/>
</dbReference>
<organism evidence="2 3">
    <name type="scientific">Streptomyces qinzhouensis</name>
    <dbReference type="NCBI Taxonomy" id="2599401"/>
    <lineage>
        <taxon>Bacteria</taxon>
        <taxon>Bacillati</taxon>
        <taxon>Actinomycetota</taxon>
        <taxon>Actinomycetes</taxon>
        <taxon>Kitasatosporales</taxon>
        <taxon>Streptomycetaceae</taxon>
        <taxon>Streptomyces</taxon>
    </lineage>
</organism>